<keyword evidence="1" id="KW-0732">Signal</keyword>
<organism evidence="2 3">
    <name type="scientific">Robbsia andropogonis</name>
    <dbReference type="NCBI Taxonomy" id="28092"/>
    <lineage>
        <taxon>Bacteria</taxon>
        <taxon>Pseudomonadati</taxon>
        <taxon>Pseudomonadota</taxon>
        <taxon>Betaproteobacteria</taxon>
        <taxon>Burkholderiales</taxon>
        <taxon>Burkholderiaceae</taxon>
        <taxon>Robbsia</taxon>
    </lineage>
</organism>
<evidence type="ECO:0008006" key="4">
    <source>
        <dbReference type="Google" id="ProtNLM"/>
    </source>
</evidence>
<feature type="chain" id="PRO_5002490776" description="Carboxypeptidase regulatory-like domain-containing protein" evidence="1">
    <location>
        <begin position="37"/>
        <end position="155"/>
    </location>
</feature>
<feature type="signal peptide" evidence="1">
    <location>
        <begin position="1"/>
        <end position="36"/>
    </location>
</feature>
<dbReference type="Gene3D" id="2.60.40.1120">
    <property type="entry name" value="Carboxypeptidase-like, regulatory domain"/>
    <property type="match status" value="1"/>
</dbReference>
<evidence type="ECO:0000313" key="2">
    <source>
        <dbReference type="EMBL" id="KKB63929.1"/>
    </source>
</evidence>
<dbReference type="STRING" id="28092.WM40_09005"/>
<dbReference type="PATRIC" id="fig|28092.6.peg.2122"/>
<accession>A0A0F5K212</accession>
<sequence>MAEQRKMAAPAWMKGVGALAISLAATLSVLSPVVHAQSADQGSLPAAAQQGDVTFLSGGVGKDESDAIKKASAHWPLSLTFIGGDRNFVADVAVKITDAKGGTVLETSAKGPYMLVRLRPGHYTVHATYSGKEQTRAVNVTDKGHARASFSWKHQ</sequence>
<gene>
    <name evidence="2" type="ORF">WM40_09005</name>
</gene>
<evidence type="ECO:0000313" key="3">
    <source>
        <dbReference type="Proteomes" id="UP000033618"/>
    </source>
</evidence>
<dbReference type="SUPFAM" id="SSF49464">
    <property type="entry name" value="Carboxypeptidase regulatory domain-like"/>
    <property type="match status" value="1"/>
</dbReference>
<dbReference type="AlphaFoldDB" id="A0A0F5K212"/>
<evidence type="ECO:0000256" key="1">
    <source>
        <dbReference type="SAM" id="SignalP"/>
    </source>
</evidence>
<dbReference type="Proteomes" id="UP000033618">
    <property type="component" value="Unassembled WGS sequence"/>
</dbReference>
<dbReference type="EMBL" id="LAQU01000007">
    <property type="protein sequence ID" value="KKB63929.1"/>
    <property type="molecule type" value="Genomic_DNA"/>
</dbReference>
<dbReference type="RefSeq" id="WP_024902792.1">
    <property type="nucleotide sequence ID" value="NZ_CADFGU010000001.1"/>
</dbReference>
<dbReference type="InterPro" id="IPR008969">
    <property type="entry name" value="CarboxyPept-like_regulatory"/>
</dbReference>
<comment type="caution">
    <text evidence="2">The sequence shown here is derived from an EMBL/GenBank/DDBJ whole genome shotgun (WGS) entry which is preliminary data.</text>
</comment>
<keyword evidence="3" id="KW-1185">Reference proteome</keyword>
<protein>
    <recommendedName>
        <fullName evidence="4">Carboxypeptidase regulatory-like domain-containing protein</fullName>
    </recommendedName>
</protein>
<reference evidence="2" key="1">
    <citation type="submission" date="2015-03" db="EMBL/GenBank/DDBJ databases">
        <title>Draft Genome Sequence of Burkholderia andropogonis type strain ICMP2807, isolated from Sorghum bicolor.</title>
        <authorList>
            <person name="Lopes-Santos L."/>
            <person name="Castro D.B."/>
            <person name="Ottoboni L.M."/>
            <person name="Park D."/>
            <person name="Weirc B.S."/>
            <person name="Destefano S.A."/>
        </authorList>
    </citation>
    <scope>NUCLEOTIDE SEQUENCE [LARGE SCALE GENOMIC DNA]</scope>
    <source>
        <strain evidence="2">ICMP2807</strain>
    </source>
</reference>
<name>A0A0F5K212_9BURK</name>
<proteinExistence type="predicted"/>